<dbReference type="EC" id="2.3.1.48" evidence="3"/>
<keyword evidence="11" id="KW-0012">Acyltransferase</keyword>
<keyword evidence="10" id="KW-0539">Nucleus</keyword>
<evidence type="ECO:0000256" key="10">
    <source>
        <dbReference type="ARBA" id="ARBA00023242"/>
    </source>
</evidence>
<feature type="domain" description="N-acetyltransferase" evidence="14">
    <location>
        <begin position="7"/>
        <end position="160"/>
    </location>
</feature>
<dbReference type="Proteomes" id="UP000271241">
    <property type="component" value="Unassembled WGS sequence"/>
</dbReference>
<keyword evidence="6" id="KW-0805">Transcription regulation</keyword>
<proteinExistence type="inferred from homology"/>
<dbReference type="InterPro" id="IPR037800">
    <property type="entry name" value="GCN5"/>
</dbReference>
<dbReference type="SMART" id="SM00297">
    <property type="entry name" value="BROMO"/>
    <property type="match status" value="1"/>
</dbReference>
<dbReference type="CDD" id="cd04301">
    <property type="entry name" value="NAT_SF"/>
    <property type="match status" value="1"/>
</dbReference>
<evidence type="ECO:0000256" key="5">
    <source>
        <dbReference type="ARBA" id="ARBA00022853"/>
    </source>
</evidence>
<feature type="non-terminal residue" evidence="15">
    <location>
        <position position="331"/>
    </location>
</feature>
<evidence type="ECO:0000256" key="9">
    <source>
        <dbReference type="ARBA" id="ARBA00023163"/>
    </source>
</evidence>
<dbReference type="GO" id="GO:0005634">
    <property type="term" value="C:nucleus"/>
    <property type="evidence" value="ECO:0007669"/>
    <property type="project" value="UniProtKB-SubCell"/>
</dbReference>
<dbReference type="InterPro" id="IPR018359">
    <property type="entry name" value="Bromodomain_CS"/>
</dbReference>
<evidence type="ECO:0000256" key="12">
    <source>
        <dbReference type="PROSITE-ProRule" id="PRU00035"/>
    </source>
</evidence>
<keyword evidence="7 12" id="KW-0103">Bromodomain</keyword>
<dbReference type="STRING" id="78915.A0A4P9XU56"/>
<dbReference type="Pfam" id="PF00439">
    <property type="entry name" value="Bromodomain"/>
    <property type="match status" value="1"/>
</dbReference>
<evidence type="ECO:0000256" key="3">
    <source>
        <dbReference type="ARBA" id="ARBA00013184"/>
    </source>
</evidence>
<evidence type="ECO:0000256" key="8">
    <source>
        <dbReference type="ARBA" id="ARBA00023159"/>
    </source>
</evidence>
<dbReference type="InterPro" id="IPR016181">
    <property type="entry name" value="Acyl_CoA_acyltransferase"/>
</dbReference>
<dbReference type="InterPro" id="IPR001487">
    <property type="entry name" value="Bromodomain"/>
</dbReference>
<feature type="non-terminal residue" evidence="15">
    <location>
        <position position="1"/>
    </location>
</feature>
<evidence type="ECO:0000313" key="15">
    <source>
        <dbReference type="EMBL" id="RKP08970.1"/>
    </source>
</evidence>
<evidence type="ECO:0000256" key="2">
    <source>
        <dbReference type="ARBA" id="ARBA00008607"/>
    </source>
</evidence>
<dbReference type="PROSITE" id="PS51186">
    <property type="entry name" value="GNAT"/>
    <property type="match status" value="1"/>
</dbReference>
<dbReference type="GO" id="GO:0000123">
    <property type="term" value="C:histone acetyltransferase complex"/>
    <property type="evidence" value="ECO:0007669"/>
    <property type="project" value="TreeGrafter"/>
</dbReference>
<keyword evidence="5" id="KW-0156">Chromatin regulator</keyword>
<evidence type="ECO:0000259" key="13">
    <source>
        <dbReference type="PROSITE" id="PS50014"/>
    </source>
</evidence>
<feature type="domain" description="Bromo" evidence="13">
    <location>
        <begin position="242"/>
        <end position="312"/>
    </location>
</feature>
<keyword evidence="8" id="KW-0010">Activator</keyword>
<dbReference type="PANTHER" id="PTHR45750">
    <property type="entry name" value="GH11602P"/>
    <property type="match status" value="1"/>
</dbReference>
<evidence type="ECO:0000256" key="6">
    <source>
        <dbReference type="ARBA" id="ARBA00023015"/>
    </source>
</evidence>
<dbReference type="Gene3D" id="1.20.920.10">
    <property type="entry name" value="Bromodomain-like"/>
    <property type="match status" value="1"/>
</dbReference>
<dbReference type="InterPro" id="IPR036427">
    <property type="entry name" value="Bromodomain-like_sf"/>
</dbReference>
<evidence type="ECO:0000256" key="11">
    <source>
        <dbReference type="ARBA" id="ARBA00023315"/>
    </source>
</evidence>
<accession>A0A4P9XU56</accession>
<dbReference type="InterPro" id="IPR000182">
    <property type="entry name" value="GNAT_dom"/>
</dbReference>
<comment type="subcellular location">
    <subcellularLocation>
        <location evidence="1">Nucleus</location>
    </subcellularLocation>
</comment>
<keyword evidence="9" id="KW-0804">Transcription</keyword>
<dbReference type="AlphaFoldDB" id="A0A4P9XU56"/>
<evidence type="ECO:0000256" key="7">
    <source>
        <dbReference type="ARBA" id="ARBA00023117"/>
    </source>
</evidence>
<organism evidence="15 16">
    <name type="scientific">Thamnocephalis sphaerospora</name>
    <dbReference type="NCBI Taxonomy" id="78915"/>
    <lineage>
        <taxon>Eukaryota</taxon>
        <taxon>Fungi</taxon>
        <taxon>Fungi incertae sedis</taxon>
        <taxon>Zoopagomycota</taxon>
        <taxon>Zoopagomycotina</taxon>
        <taxon>Zoopagomycetes</taxon>
        <taxon>Zoopagales</taxon>
        <taxon>Sigmoideomycetaceae</taxon>
        <taxon>Thamnocephalis</taxon>
    </lineage>
</organism>
<dbReference type="SUPFAM" id="SSF47370">
    <property type="entry name" value="Bromodomain"/>
    <property type="match status" value="1"/>
</dbReference>
<evidence type="ECO:0000313" key="16">
    <source>
        <dbReference type="Proteomes" id="UP000271241"/>
    </source>
</evidence>
<dbReference type="SUPFAM" id="SSF55729">
    <property type="entry name" value="Acyl-CoA N-acyltransferases (Nat)"/>
    <property type="match status" value="1"/>
</dbReference>
<keyword evidence="16" id="KW-1185">Reference proteome</keyword>
<evidence type="ECO:0000256" key="4">
    <source>
        <dbReference type="ARBA" id="ARBA00022679"/>
    </source>
</evidence>
<protein>
    <recommendedName>
        <fullName evidence="3">histone acetyltransferase</fullName>
        <ecNumber evidence="3">2.3.1.48</ecNumber>
    </recommendedName>
</protein>
<keyword evidence="4 15" id="KW-0808">Transferase</keyword>
<dbReference type="Gene3D" id="3.40.630.30">
    <property type="match status" value="1"/>
</dbReference>
<dbReference type="GO" id="GO:0010484">
    <property type="term" value="F:histone H3 acetyltransferase activity"/>
    <property type="evidence" value="ECO:0007669"/>
    <property type="project" value="TreeGrafter"/>
</dbReference>
<evidence type="ECO:0000259" key="14">
    <source>
        <dbReference type="PROSITE" id="PS51186"/>
    </source>
</evidence>
<dbReference type="OrthoDB" id="1937912at2759"/>
<dbReference type="PROSITE" id="PS50014">
    <property type="entry name" value="BROMODOMAIN_2"/>
    <property type="match status" value="1"/>
</dbReference>
<comment type="similarity">
    <text evidence="2">Belongs to the acetyltransferase family. GCN5 subfamily.</text>
</comment>
<dbReference type="Pfam" id="PF00583">
    <property type="entry name" value="Acetyltransf_1"/>
    <property type="match status" value="1"/>
</dbReference>
<dbReference type="GO" id="GO:0045944">
    <property type="term" value="P:positive regulation of transcription by RNA polymerase II"/>
    <property type="evidence" value="ECO:0007669"/>
    <property type="project" value="TreeGrafter"/>
</dbReference>
<sequence length="331" mass="38264">GDEKFQVVHNDGTRESMVLLTGLKNIFQKQLPKMPKEYIARLVYDRKHAGLAIVRPTLRVLGGITYRVFEERGFVEIVFCAVSSTEQVKGYGSRLMNQLKDYIRTAFEGRVEHFLTYADNYAIGYFKKQGFTKDITLEKSRWMGFIKDYEGGTMMQCTMVPKVRYCEVRELIALQRQTTKELVQAKCHSSQIHPGLVEVPVDPLSIPGIKEAGWTPGMQASPERSVRSAENRRMQQLVHSMQAFPAAWAFLHPVNPDEVLDYYEVITEPMDLSTMEAKVDADEYRTRDAFIYDAKLIFDNCRTYNGEGTTYYKCANRVENHFFEKIREWPD</sequence>
<dbReference type="PANTHER" id="PTHR45750:SF3">
    <property type="entry name" value="HISTONE ACETYLTRANSFERASE"/>
    <property type="match status" value="1"/>
</dbReference>
<gene>
    <name evidence="15" type="ORF">THASP1DRAFT_2718</name>
</gene>
<dbReference type="PRINTS" id="PR00503">
    <property type="entry name" value="BROMODOMAIN"/>
</dbReference>
<evidence type="ECO:0000256" key="1">
    <source>
        <dbReference type="ARBA" id="ARBA00004123"/>
    </source>
</evidence>
<dbReference type="CDD" id="cd05509">
    <property type="entry name" value="Bromo_gcn5_like"/>
    <property type="match status" value="1"/>
</dbReference>
<reference evidence="16" key="1">
    <citation type="journal article" date="2018" name="Nat. Microbiol.">
        <title>Leveraging single-cell genomics to expand the fungal tree of life.</title>
        <authorList>
            <person name="Ahrendt S.R."/>
            <person name="Quandt C.A."/>
            <person name="Ciobanu D."/>
            <person name="Clum A."/>
            <person name="Salamov A."/>
            <person name="Andreopoulos B."/>
            <person name="Cheng J.F."/>
            <person name="Woyke T."/>
            <person name="Pelin A."/>
            <person name="Henrissat B."/>
            <person name="Reynolds N.K."/>
            <person name="Benny G.L."/>
            <person name="Smith M.E."/>
            <person name="James T.Y."/>
            <person name="Grigoriev I.V."/>
        </authorList>
    </citation>
    <scope>NUCLEOTIDE SEQUENCE [LARGE SCALE GENOMIC DNA]</scope>
    <source>
        <strain evidence="16">RSA 1356</strain>
    </source>
</reference>
<dbReference type="EMBL" id="KZ992554">
    <property type="protein sequence ID" value="RKP08970.1"/>
    <property type="molecule type" value="Genomic_DNA"/>
</dbReference>
<name>A0A4P9XU56_9FUNG</name>
<dbReference type="PROSITE" id="PS00633">
    <property type="entry name" value="BROMODOMAIN_1"/>
    <property type="match status" value="1"/>
</dbReference>